<comment type="function">
    <text evidence="9">Catalyzes two activities which are involved in the cyclic version of arginine biosynthesis: the synthesis of N-acetylglutamate from glutamate and acetyl-CoA as the acetyl donor, and of ornithine by transacetylation between N(2)-acetylornithine and glutamate.</text>
</comment>
<comment type="subcellular location">
    <subcellularLocation>
        <location evidence="9">Cytoplasm</location>
    </subcellularLocation>
</comment>
<evidence type="ECO:0000256" key="2">
    <source>
        <dbReference type="ARBA" id="ARBA00011475"/>
    </source>
</evidence>
<feature type="active site" description="Nucleophile" evidence="9">
    <location>
        <position position="185"/>
    </location>
</feature>
<reference evidence="11" key="1">
    <citation type="submission" date="2006-08" db="EMBL/GenBank/DDBJ databases">
        <title>Complete sequence of Alkalilimnicola ehrilichei MLHE-1.</title>
        <authorList>
            <person name="Copeland A."/>
            <person name="Lucas S."/>
            <person name="Lapidus A."/>
            <person name="Barry K."/>
            <person name="Detter J.C."/>
            <person name="Glavina del Rio T."/>
            <person name="Hammon N."/>
            <person name="Israni S."/>
            <person name="Dalin E."/>
            <person name="Tice H."/>
            <person name="Pitluck S."/>
            <person name="Sims D."/>
            <person name="Brettin T."/>
            <person name="Bruce D."/>
            <person name="Han C."/>
            <person name="Tapia R."/>
            <person name="Gilna P."/>
            <person name="Schmutz J."/>
            <person name="Larimer F."/>
            <person name="Land M."/>
            <person name="Hauser L."/>
            <person name="Kyrpides N."/>
            <person name="Mikhailova N."/>
            <person name="Oremland R.S."/>
            <person name="Hoeft S.E."/>
            <person name="Switzer-Blum J."/>
            <person name="Kulp T."/>
            <person name="King G."/>
            <person name="Tabita R."/>
            <person name="Witte B."/>
            <person name="Santini J.M."/>
            <person name="Basu P."/>
            <person name="Hollibaugh J.T."/>
            <person name="Xie G."/>
            <person name="Stolz J.F."/>
            <person name="Richardson P."/>
        </authorList>
    </citation>
    <scope>NUCLEOTIDE SEQUENCE [LARGE SCALE GENOMIC DNA]</scope>
    <source>
        <strain evidence="11">ATCC BAA-1101 / DSM 17681 / MLHE-1</strain>
    </source>
</reference>
<protein>
    <recommendedName>
        <fullName evidence="9">Arginine biosynthesis bifunctional protein ArgJ</fullName>
    </recommendedName>
    <domain>
        <recommendedName>
            <fullName evidence="9">Glutamate N-acetyltransferase</fullName>
            <ecNumber evidence="9">2.3.1.35</ecNumber>
        </recommendedName>
        <alternativeName>
            <fullName evidence="9">Ornithine acetyltransferase</fullName>
            <shortName evidence="9">OATase</shortName>
        </alternativeName>
        <alternativeName>
            <fullName evidence="9">Ornithine transacetylase</fullName>
        </alternativeName>
    </domain>
    <domain>
        <recommendedName>
            <fullName evidence="9">Amino-acid acetyltransferase</fullName>
            <ecNumber evidence="9">2.3.1.1</ecNumber>
        </recommendedName>
        <alternativeName>
            <fullName evidence="9">N-acetylglutamate synthase</fullName>
            <shortName evidence="9">AGSase</shortName>
        </alternativeName>
    </domain>
    <component>
        <recommendedName>
            <fullName evidence="9">Arginine biosynthesis bifunctional protein ArgJ alpha chain</fullName>
        </recommendedName>
    </component>
    <component>
        <recommendedName>
            <fullName evidence="9">Arginine biosynthesis bifunctional protein ArgJ beta chain</fullName>
        </recommendedName>
    </component>
</protein>
<comment type="similarity">
    <text evidence="1 9">Belongs to the ArgJ family.</text>
</comment>
<dbReference type="GO" id="GO:0006592">
    <property type="term" value="P:ornithine biosynthetic process"/>
    <property type="evidence" value="ECO:0007669"/>
    <property type="project" value="TreeGrafter"/>
</dbReference>
<comment type="pathway">
    <text evidence="9">Amino-acid biosynthesis; L-arginine biosynthesis; N(2)-acetyl-L-ornithine from L-glutamate: step 1/4.</text>
</comment>
<dbReference type="eggNOG" id="COG1364">
    <property type="taxonomic scope" value="Bacteria"/>
</dbReference>
<dbReference type="GO" id="GO:0004042">
    <property type="term" value="F:L-glutamate N-acetyltransferase activity"/>
    <property type="evidence" value="ECO:0007669"/>
    <property type="project" value="UniProtKB-UniRule"/>
</dbReference>
<dbReference type="FunFam" id="3.10.20.340:FF:000001">
    <property type="entry name" value="Arginine biosynthesis bifunctional protein ArgJ, chloroplastic"/>
    <property type="match status" value="1"/>
</dbReference>
<evidence type="ECO:0000256" key="8">
    <source>
        <dbReference type="ARBA" id="ARBA00049439"/>
    </source>
</evidence>
<dbReference type="PANTHER" id="PTHR23100:SF0">
    <property type="entry name" value="ARGININE BIOSYNTHESIS BIFUNCTIONAL PROTEIN ARGJ, MITOCHONDRIAL"/>
    <property type="match status" value="1"/>
</dbReference>
<keyword evidence="11" id="KW-1185">Reference proteome</keyword>
<dbReference type="InterPro" id="IPR042195">
    <property type="entry name" value="ArgJ_beta_C"/>
</dbReference>
<name>Q0A6W0_ALKEH</name>
<dbReference type="GO" id="GO:0004358">
    <property type="term" value="F:L-glutamate N-acetyltransferase activity, acting on acetyl-L-ornithine as donor"/>
    <property type="evidence" value="ECO:0007669"/>
    <property type="project" value="UniProtKB-UniRule"/>
</dbReference>
<dbReference type="NCBIfam" id="TIGR00120">
    <property type="entry name" value="ArgJ"/>
    <property type="match status" value="1"/>
</dbReference>
<feature type="chain" id="PRO_5023555843" description="Arginine biosynthesis bifunctional protein ArgJ beta chain" evidence="9">
    <location>
        <begin position="185"/>
        <end position="398"/>
    </location>
</feature>
<evidence type="ECO:0000256" key="9">
    <source>
        <dbReference type="HAMAP-Rule" id="MF_01106"/>
    </source>
</evidence>
<dbReference type="NCBIfam" id="NF003802">
    <property type="entry name" value="PRK05388.1"/>
    <property type="match status" value="1"/>
</dbReference>
<comment type="pathway">
    <text evidence="9">Amino-acid biosynthesis; L-arginine biosynthesis; L-ornithine and N-acetyl-L-glutamate from L-glutamate and N(2)-acetyl-L-ornithine (cyclic): step 1/1.</text>
</comment>
<dbReference type="AlphaFoldDB" id="Q0A6W0"/>
<comment type="catalytic activity">
    <reaction evidence="8 9">
        <text>N(2)-acetyl-L-ornithine + L-glutamate = N-acetyl-L-glutamate + L-ornithine</text>
        <dbReference type="Rhea" id="RHEA:15349"/>
        <dbReference type="ChEBI" id="CHEBI:29985"/>
        <dbReference type="ChEBI" id="CHEBI:44337"/>
        <dbReference type="ChEBI" id="CHEBI:46911"/>
        <dbReference type="ChEBI" id="CHEBI:57805"/>
        <dbReference type="EC" id="2.3.1.35"/>
    </reaction>
</comment>
<feature type="site" description="Involved in the stabilization of negative charge on the oxyanion by the formation of the oxyanion hole" evidence="9">
    <location>
        <position position="112"/>
    </location>
</feature>
<keyword evidence="6 9" id="KW-0068">Autocatalytic cleavage</keyword>
<organism evidence="10 11">
    <name type="scientific">Alkalilimnicola ehrlichii (strain ATCC BAA-1101 / DSM 17681 / MLHE-1)</name>
    <dbReference type="NCBI Taxonomy" id="187272"/>
    <lineage>
        <taxon>Bacteria</taxon>
        <taxon>Pseudomonadati</taxon>
        <taxon>Pseudomonadota</taxon>
        <taxon>Gammaproteobacteria</taxon>
        <taxon>Chromatiales</taxon>
        <taxon>Ectothiorhodospiraceae</taxon>
        <taxon>Alkalilimnicola</taxon>
    </lineage>
</organism>
<dbReference type="UniPathway" id="UPA00068">
    <property type="reaction ID" value="UER00106"/>
</dbReference>
<keyword evidence="5 9" id="KW-0808">Transferase</keyword>
<keyword evidence="9" id="KW-0963">Cytoplasm</keyword>
<dbReference type="Proteomes" id="UP000001962">
    <property type="component" value="Chromosome"/>
</dbReference>
<dbReference type="InterPro" id="IPR002813">
    <property type="entry name" value="Arg_biosynth_ArgJ"/>
</dbReference>
<keyword evidence="3 9" id="KW-0055">Arginine biosynthesis</keyword>
<dbReference type="EMBL" id="CP000453">
    <property type="protein sequence ID" value="ABI57427.1"/>
    <property type="molecule type" value="Genomic_DNA"/>
</dbReference>
<dbReference type="CDD" id="cd02152">
    <property type="entry name" value="OAT"/>
    <property type="match status" value="1"/>
</dbReference>
<feature type="chain" id="PRO_5023555844" description="Arginine biosynthesis bifunctional protein ArgJ alpha chain" evidence="9">
    <location>
        <begin position="1"/>
        <end position="184"/>
    </location>
</feature>
<dbReference type="KEGG" id="aeh:Mlg_2085"/>
<dbReference type="InterPro" id="IPR016117">
    <property type="entry name" value="ArgJ-like_dom_sf"/>
</dbReference>
<dbReference type="Gene3D" id="3.60.70.12">
    <property type="entry name" value="L-amino peptidase D-ALA esterase/amidase"/>
    <property type="match status" value="1"/>
</dbReference>
<keyword evidence="4 9" id="KW-0028">Amino-acid biosynthesis</keyword>
<evidence type="ECO:0000256" key="7">
    <source>
        <dbReference type="ARBA" id="ARBA00023315"/>
    </source>
</evidence>
<dbReference type="PANTHER" id="PTHR23100">
    <property type="entry name" value="ARGININE BIOSYNTHESIS BIFUNCTIONAL PROTEIN ARGJ"/>
    <property type="match status" value="1"/>
</dbReference>
<feature type="binding site" evidence="9">
    <location>
        <position position="393"/>
    </location>
    <ligand>
        <name>substrate</name>
    </ligand>
</feature>
<dbReference type="EC" id="2.3.1.1" evidence="9"/>
<dbReference type="OrthoDB" id="9804242at2"/>
<evidence type="ECO:0000256" key="3">
    <source>
        <dbReference type="ARBA" id="ARBA00022571"/>
    </source>
</evidence>
<evidence type="ECO:0000256" key="6">
    <source>
        <dbReference type="ARBA" id="ARBA00022813"/>
    </source>
</evidence>
<dbReference type="HAMAP" id="MF_01106">
    <property type="entry name" value="ArgJ"/>
    <property type="match status" value="1"/>
</dbReference>
<comment type="subunit">
    <text evidence="2 9">Heterotetramer of two alpha and two beta chains.</text>
</comment>
<feature type="site" description="Cleavage; by autolysis" evidence="9">
    <location>
        <begin position="184"/>
        <end position="185"/>
    </location>
</feature>
<dbReference type="EC" id="2.3.1.35" evidence="9"/>
<keyword evidence="9" id="KW-0511">Multifunctional enzyme</keyword>
<proteinExistence type="inferred from homology"/>
<feature type="binding site" evidence="9">
    <location>
        <position position="174"/>
    </location>
    <ligand>
        <name>substrate</name>
    </ligand>
</feature>
<dbReference type="RefSeq" id="WP_011629821.1">
    <property type="nucleotide sequence ID" value="NC_008340.1"/>
</dbReference>
<evidence type="ECO:0000256" key="4">
    <source>
        <dbReference type="ARBA" id="ARBA00022605"/>
    </source>
</evidence>
<dbReference type="GO" id="GO:0006526">
    <property type="term" value="P:L-arginine biosynthetic process"/>
    <property type="evidence" value="ECO:0007669"/>
    <property type="project" value="UniProtKB-UniRule"/>
</dbReference>
<evidence type="ECO:0000256" key="5">
    <source>
        <dbReference type="ARBA" id="ARBA00022679"/>
    </source>
</evidence>
<evidence type="ECO:0000313" key="11">
    <source>
        <dbReference type="Proteomes" id="UP000001962"/>
    </source>
</evidence>
<keyword evidence="7 9" id="KW-0012">Acyltransferase</keyword>
<feature type="binding site" evidence="9">
    <location>
        <position position="148"/>
    </location>
    <ligand>
        <name>substrate</name>
    </ligand>
</feature>
<dbReference type="MEROPS" id="T05.001"/>
<comment type="catalytic activity">
    <reaction evidence="9">
        <text>L-glutamate + acetyl-CoA = N-acetyl-L-glutamate + CoA + H(+)</text>
        <dbReference type="Rhea" id="RHEA:24292"/>
        <dbReference type="ChEBI" id="CHEBI:15378"/>
        <dbReference type="ChEBI" id="CHEBI:29985"/>
        <dbReference type="ChEBI" id="CHEBI:44337"/>
        <dbReference type="ChEBI" id="CHEBI:57287"/>
        <dbReference type="ChEBI" id="CHEBI:57288"/>
        <dbReference type="EC" id="2.3.1.1"/>
    </reaction>
</comment>
<dbReference type="Pfam" id="PF01960">
    <property type="entry name" value="ArgJ"/>
    <property type="match status" value="1"/>
</dbReference>
<sequence length="398" mass="41104">MSEPQPLPVPGVRLGTAQAGIKRVGQRDLVVMELAAGSRCAAVFTRNRFCAAPVHVAREHLAAGSPRWLLINTGNANAGTGEAGMRDARACCQALAQQVGVAPEAVLPFSTGVIGEPLPVDRIVAGLPDAVAALSEAGWQEAGWGILTTDTRPKLASATVQLAGGAVTLTGMAKGSGMIRPNMATMLAFVATDADIPQATLQGLLGEAVAQSFNRVTVDGDTSTNDACTLVATGHSGVALAGEGDRERLASALTDLCVTLARAIARDGEGATRLINVVVEGAQAVAEAERVAFTVAESPLVKTALFAADPNWGRILAAVGRAGIDDLDVAGVTIDLDDYRIAEQGGRAAGYDEAEASRRIQGSEVTIRIGLGRGAAAATVWTCDFSYDYVRINAEYRT</sequence>
<accession>Q0A6W0</accession>
<dbReference type="GO" id="GO:0005737">
    <property type="term" value="C:cytoplasm"/>
    <property type="evidence" value="ECO:0007669"/>
    <property type="project" value="UniProtKB-SubCell"/>
</dbReference>
<feature type="binding site" evidence="9">
    <location>
        <position position="269"/>
    </location>
    <ligand>
        <name>substrate</name>
    </ligand>
</feature>
<feature type="binding site" evidence="9">
    <location>
        <position position="185"/>
    </location>
    <ligand>
        <name>substrate</name>
    </ligand>
</feature>
<dbReference type="FunFam" id="3.60.70.12:FF:000001">
    <property type="entry name" value="Arginine biosynthesis bifunctional protein ArgJ, chloroplastic"/>
    <property type="match status" value="1"/>
</dbReference>
<dbReference type="HOGENOM" id="CLU_027172_1_0_6"/>
<gene>
    <name evidence="9" type="primary">argJ</name>
    <name evidence="10" type="ordered locus">Mlg_2085</name>
</gene>
<feature type="site" description="Involved in the stabilization of negative charge on the oxyanion by the formation of the oxyanion hole" evidence="9">
    <location>
        <position position="111"/>
    </location>
</feature>
<evidence type="ECO:0000256" key="1">
    <source>
        <dbReference type="ARBA" id="ARBA00006774"/>
    </source>
</evidence>
<dbReference type="SUPFAM" id="SSF56266">
    <property type="entry name" value="DmpA/ArgJ-like"/>
    <property type="match status" value="1"/>
</dbReference>
<dbReference type="Gene3D" id="3.10.20.340">
    <property type="entry name" value="ArgJ beta chain, C-terminal domain"/>
    <property type="match status" value="1"/>
</dbReference>
<evidence type="ECO:0000313" key="10">
    <source>
        <dbReference type="EMBL" id="ABI57427.1"/>
    </source>
</evidence>
<feature type="binding site" evidence="9">
    <location>
        <position position="398"/>
    </location>
    <ligand>
        <name>substrate</name>
    </ligand>
</feature>